<dbReference type="STRING" id="555874.SAMN04488065_0701"/>
<dbReference type="Proteomes" id="UP000236755">
    <property type="component" value="Unassembled WGS sequence"/>
</dbReference>
<dbReference type="InterPro" id="IPR040624">
    <property type="entry name" value="HalOD1"/>
</dbReference>
<name>A0A1H3WAR2_9EURY</name>
<sequence length="94" mass="10408">MAATGENEPVTTVPHRVEIDWDRREPISFAIQTALSEIENCSPVELAPLTEYVDPDALEAFFSGSDEEIAARSLSFAYEEYTVHVDGAGYVRVD</sequence>
<evidence type="ECO:0000313" key="3">
    <source>
        <dbReference type="Proteomes" id="UP000236755"/>
    </source>
</evidence>
<evidence type="ECO:0000259" key="1">
    <source>
        <dbReference type="Pfam" id="PF18545"/>
    </source>
</evidence>
<evidence type="ECO:0000313" key="2">
    <source>
        <dbReference type="EMBL" id="SDZ84080.1"/>
    </source>
</evidence>
<reference evidence="2 3" key="1">
    <citation type="submission" date="2016-10" db="EMBL/GenBank/DDBJ databases">
        <authorList>
            <person name="de Groot N.N."/>
        </authorList>
    </citation>
    <scope>NUCLEOTIDE SEQUENCE [LARGE SCALE GENOMIC DNA]</scope>
    <source>
        <strain evidence="2 3">CGMCC 1.8712</strain>
    </source>
</reference>
<proteinExistence type="predicted"/>
<feature type="domain" description="Halobacterial output" evidence="1">
    <location>
        <begin position="24"/>
        <end position="94"/>
    </location>
</feature>
<dbReference type="RefSeq" id="WP_092631483.1">
    <property type="nucleotide sequence ID" value="NZ_FNQT01000001.1"/>
</dbReference>
<dbReference type="AlphaFoldDB" id="A0A1H3WAR2"/>
<dbReference type="Pfam" id="PF18545">
    <property type="entry name" value="HalOD1"/>
    <property type="match status" value="1"/>
</dbReference>
<organism evidence="2 3">
    <name type="scientific">Haloplanus vescus</name>
    <dbReference type="NCBI Taxonomy" id="555874"/>
    <lineage>
        <taxon>Archaea</taxon>
        <taxon>Methanobacteriati</taxon>
        <taxon>Methanobacteriota</taxon>
        <taxon>Stenosarchaea group</taxon>
        <taxon>Halobacteria</taxon>
        <taxon>Halobacteriales</taxon>
        <taxon>Haloferacaceae</taxon>
        <taxon>Haloplanus</taxon>
    </lineage>
</organism>
<gene>
    <name evidence="2" type="ORF">SAMN04488065_0701</name>
</gene>
<protein>
    <recommendedName>
        <fullName evidence="1">Halobacterial output domain-containing protein</fullName>
    </recommendedName>
</protein>
<dbReference type="OrthoDB" id="205616at2157"/>
<dbReference type="EMBL" id="FNQT01000001">
    <property type="protein sequence ID" value="SDZ84080.1"/>
    <property type="molecule type" value="Genomic_DNA"/>
</dbReference>
<keyword evidence="3" id="KW-1185">Reference proteome</keyword>
<accession>A0A1H3WAR2</accession>